<evidence type="ECO:0000256" key="3">
    <source>
        <dbReference type="ARBA" id="ARBA00022723"/>
    </source>
</evidence>
<feature type="chain" id="PRO_5027594675" evidence="9">
    <location>
        <begin position="23"/>
        <end position="305"/>
    </location>
</feature>
<name>A0A7C4LPG7_9PLAN</name>
<keyword evidence="8" id="KW-1015">Disulfide bond</keyword>
<dbReference type="InterPro" id="IPR024079">
    <property type="entry name" value="MetalloPept_cat_dom_sf"/>
</dbReference>
<keyword evidence="6" id="KW-0862">Zinc</keyword>
<keyword evidence="7 11" id="KW-0482">Metalloprotease</keyword>
<dbReference type="Gene3D" id="3.40.390.10">
    <property type="entry name" value="Collagenase (Catalytic Domain)"/>
    <property type="match status" value="1"/>
</dbReference>
<dbReference type="PANTHER" id="PTHR47466">
    <property type="match status" value="1"/>
</dbReference>
<comment type="caution">
    <text evidence="11">The sequence shown here is derived from an EMBL/GenBank/DDBJ whole genome shotgun (WGS) entry which is preliminary data.</text>
</comment>
<accession>A0A7C4LPG7</accession>
<keyword evidence="5" id="KW-0378">Hydrolase</keyword>
<evidence type="ECO:0000256" key="7">
    <source>
        <dbReference type="ARBA" id="ARBA00023049"/>
    </source>
</evidence>
<evidence type="ECO:0000313" key="11">
    <source>
        <dbReference type="EMBL" id="HGT40719.1"/>
    </source>
</evidence>
<dbReference type="InterPro" id="IPR008754">
    <property type="entry name" value="Peptidase_M43"/>
</dbReference>
<keyword evidence="2 11" id="KW-0645">Protease</keyword>
<dbReference type="EMBL" id="DSVQ01000018">
    <property type="protein sequence ID" value="HGT40719.1"/>
    <property type="molecule type" value="Genomic_DNA"/>
</dbReference>
<gene>
    <name evidence="11" type="ORF">ENS64_15860</name>
</gene>
<keyword evidence="3" id="KW-0479">Metal-binding</keyword>
<proteinExistence type="inferred from homology"/>
<dbReference type="Pfam" id="PF05572">
    <property type="entry name" value="Peptidase_M43"/>
    <property type="match status" value="1"/>
</dbReference>
<dbReference type="PANTHER" id="PTHR47466:SF1">
    <property type="entry name" value="METALLOPROTEASE MEP1 (AFU_ORTHOLOGUE AFUA_1G07730)-RELATED"/>
    <property type="match status" value="1"/>
</dbReference>
<feature type="signal peptide" evidence="9">
    <location>
        <begin position="1"/>
        <end position="22"/>
    </location>
</feature>
<comment type="similarity">
    <text evidence="1">Belongs to the peptidase M43B family.</text>
</comment>
<dbReference type="GO" id="GO:0006508">
    <property type="term" value="P:proteolysis"/>
    <property type="evidence" value="ECO:0007669"/>
    <property type="project" value="UniProtKB-KW"/>
</dbReference>
<sequence length="305" mass="33275">MTRSPGSVVCAAAALLSVIVLCQVSHVPEHHRGRFAGRGAEPSPRGCAVPEFSDEELDAVELLTSKVRRARRLTAAQVAAGAQYLGTIKVVFHVIYYTQGGQDIGKLTAQQVQNQIDWLDDAFENLDFVLHNVTYTNNQSWYFMTPGSSAEAACKNALVVDSSRYLNLYSVDGGGLLGWATFPWDQAAQPALDGVVIAQSSVPGNPPPYGEGDTAVHEVGHWCGLYHTFQGRCSPRGDLVADTPAQRTATSGCPVGKDTCRQPGLDPIENYMDYSYDSCMYRFSDGQYTRMSEQLQLYRPNALNP</sequence>
<evidence type="ECO:0000256" key="4">
    <source>
        <dbReference type="ARBA" id="ARBA00022729"/>
    </source>
</evidence>
<dbReference type="CDD" id="cd04275">
    <property type="entry name" value="ZnMc_pappalysin_like"/>
    <property type="match status" value="1"/>
</dbReference>
<evidence type="ECO:0000256" key="2">
    <source>
        <dbReference type="ARBA" id="ARBA00022670"/>
    </source>
</evidence>
<feature type="domain" description="Peptidase M43 pregnancy-associated plasma-A" evidence="10">
    <location>
        <begin position="210"/>
        <end position="295"/>
    </location>
</feature>
<evidence type="ECO:0000256" key="5">
    <source>
        <dbReference type="ARBA" id="ARBA00022801"/>
    </source>
</evidence>
<evidence type="ECO:0000256" key="8">
    <source>
        <dbReference type="ARBA" id="ARBA00023157"/>
    </source>
</evidence>
<dbReference type="GO" id="GO:0008237">
    <property type="term" value="F:metallopeptidase activity"/>
    <property type="evidence" value="ECO:0007669"/>
    <property type="project" value="UniProtKB-KW"/>
</dbReference>
<evidence type="ECO:0000256" key="6">
    <source>
        <dbReference type="ARBA" id="ARBA00022833"/>
    </source>
</evidence>
<reference evidence="11" key="1">
    <citation type="journal article" date="2020" name="mSystems">
        <title>Genome- and Community-Level Interaction Insights into Carbon Utilization and Element Cycling Functions of Hydrothermarchaeota in Hydrothermal Sediment.</title>
        <authorList>
            <person name="Zhou Z."/>
            <person name="Liu Y."/>
            <person name="Xu W."/>
            <person name="Pan J."/>
            <person name="Luo Z.H."/>
            <person name="Li M."/>
        </authorList>
    </citation>
    <scope>NUCLEOTIDE SEQUENCE [LARGE SCALE GENOMIC DNA]</scope>
    <source>
        <strain evidence="11">SpSt-508</strain>
    </source>
</reference>
<keyword evidence="4 9" id="KW-0732">Signal</keyword>
<organism evidence="11">
    <name type="scientific">Schlesneria paludicola</name>
    <dbReference type="NCBI Taxonomy" id="360056"/>
    <lineage>
        <taxon>Bacteria</taxon>
        <taxon>Pseudomonadati</taxon>
        <taxon>Planctomycetota</taxon>
        <taxon>Planctomycetia</taxon>
        <taxon>Planctomycetales</taxon>
        <taxon>Planctomycetaceae</taxon>
        <taxon>Schlesneria</taxon>
    </lineage>
</organism>
<evidence type="ECO:0000256" key="9">
    <source>
        <dbReference type="SAM" id="SignalP"/>
    </source>
</evidence>
<dbReference type="AlphaFoldDB" id="A0A7C4LPG7"/>
<dbReference type="GO" id="GO:0046872">
    <property type="term" value="F:metal ion binding"/>
    <property type="evidence" value="ECO:0007669"/>
    <property type="project" value="UniProtKB-KW"/>
</dbReference>
<dbReference type="SUPFAM" id="SSF55486">
    <property type="entry name" value="Metalloproteases ('zincins'), catalytic domain"/>
    <property type="match status" value="1"/>
</dbReference>
<evidence type="ECO:0000259" key="10">
    <source>
        <dbReference type="Pfam" id="PF05572"/>
    </source>
</evidence>
<evidence type="ECO:0000256" key="1">
    <source>
        <dbReference type="ARBA" id="ARBA00008721"/>
    </source>
</evidence>
<protein>
    <submittedName>
        <fullName evidence="11">Zinc metalloprotease</fullName>
    </submittedName>
</protein>